<dbReference type="InterPro" id="IPR035940">
    <property type="entry name" value="CAP_sf"/>
</dbReference>
<name>A0A2P6ML34_ALKUR</name>
<dbReference type="PANTHER" id="PTHR31157:SF1">
    <property type="entry name" value="SCP DOMAIN-CONTAINING PROTEIN"/>
    <property type="match status" value="1"/>
</dbReference>
<evidence type="ECO:0000256" key="1">
    <source>
        <dbReference type="SAM" id="SignalP"/>
    </source>
</evidence>
<feature type="domain" description="Copper amine oxidase-like N-terminal" evidence="3">
    <location>
        <begin position="44"/>
        <end position="140"/>
    </location>
</feature>
<dbReference type="Gene3D" id="3.40.33.10">
    <property type="entry name" value="CAP"/>
    <property type="match status" value="1"/>
</dbReference>
<dbReference type="SUPFAM" id="SSF55797">
    <property type="entry name" value="PR-1-like"/>
    <property type="match status" value="1"/>
</dbReference>
<evidence type="ECO:0000313" key="5">
    <source>
        <dbReference type="EMBL" id="PRO66997.1"/>
    </source>
</evidence>
<dbReference type="Gene3D" id="3.30.457.10">
    <property type="entry name" value="Copper amine oxidase-like, N-terminal domain"/>
    <property type="match status" value="1"/>
</dbReference>
<evidence type="ECO:0000259" key="3">
    <source>
        <dbReference type="Pfam" id="PF07833"/>
    </source>
</evidence>
<dbReference type="OrthoDB" id="9783944at2"/>
<dbReference type="InterPro" id="IPR029410">
    <property type="entry name" value="CAP_assoc"/>
</dbReference>
<accession>A0A2P6ML34</accession>
<protein>
    <recommendedName>
        <fullName evidence="7">Serine protease</fullName>
    </recommendedName>
</protein>
<keyword evidence="6" id="KW-1185">Reference proteome</keyword>
<gene>
    <name evidence="5" type="ORF">C6I21_00055</name>
</gene>
<organism evidence="5 6">
    <name type="scientific">Alkalicoccus urumqiensis</name>
    <name type="common">Bacillus urumqiensis</name>
    <dbReference type="NCBI Taxonomy" id="1548213"/>
    <lineage>
        <taxon>Bacteria</taxon>
        <taxon>Bacillati</taxon>
        <taxon>Bacillota</taxon>
        <taxon>Bacilli</taxon>
        <taxon>Bacillales</taxon>
        <taxon>Bacillaceae</taxon>
        <taxon>Alkalicoccus</taxon>
    </lineage>
</organism>
<dbReference type="Pfam" id="PF00188">
    <property type="entry name" value="CAP"/>
    <property type="match status" value="1"/>
</dbReference>
<evidence type="ECO:0000259" key="2">
    <source>
        <dbReference type="Pfam" id="PF00188"/>
    </source>
</evidence>
<comment type="caution">
    <text evidence="5">The sequence shown here is derived from an EMBL/GenBank/DDBJ whole genome shotgun (WGS) entry which is preliminary data.</text>
</comment>
<evidence type="ECO:0000259" key="4">
    <source>
        <dbReference type="Pfam" id="PF14504"/>
    </source>
</evidence>
<feature type="domain" description="CAP-associated" evidence="4">
    <location>
        <begin position="186"/>
        <end position="299"/>
    </location>
</feature>
<feature type="chain" id="PRO_5015178260" description="Serine protease" evidence="1">
    <location>
        <begin position="26"/>
        <end position="444"/>
    </location>
</feature>
<reference evidence="5 6" key="1">
    <citation type="submission" date="2018-03" db="EMBL/GenBank/DDBJ databases">
        <title>Bacillus urumqiensis sp. nov., a moderately haloalkaliphilic bacterium isolated from a salt lake.</title>
        <authorList>
            <person name="Zhao B."/>
            <person name="Liao Z."/>
        </authorList>
    </citation>
    <scope>NUCLEOTIDE SEQUENCE [LARGE SCALE GENOMIC DNA]</scope>
    <source>
        <strain evidence="5 6">BZ-SZ-XJ18</strain>
    </source>
</reference>
<dbReference type="SUPFAM" id="SSF55383">
    <property type="entry name" value="Copper amine oxidase, domain N"/>
    <property type="match status" value="1"/>
</dbReference>
<feature type="domain" description="SCP" evidence="2">
    <location>
        <begin position="323"/>
        <end position="436"/>
    </location>
</feature>
<dbReference type="AlphaFoldDB" id="A0A2P6ML34"/>
<dbReference type="Pfam" id="PF07833">
    <property type="entry name" value="Cu_amine_oxidN1"/>
    <property type="match status" value="1"/>
</dbReference>
<evidence type="ECO:0000313" key="6">
    <source>
        <dbReference type="Proteomes" id="UP000243650"/>
    </source>
</evidence>
<dbReference type="PANTHER" id="PTHR31157">
    <property type="entry name" value="SCP DOMAIN-CONTAINING PROTEIN"/>
    <property type="match status" value="1"/>
</dbReference>
<dbReference type="InterPro" id="IPR014044">
    <property type="entry name" value="CAP_dom"/>
</dbReference>
<proteinExistence type="predicted"/>
<dbReference type="CDD" id="cd05379">
    <property type="entry name" value="CAP_bacterial"/>
    <property type="match status" value="1"/>
</dbReference>
<dbReference type="InterPro" id="IPR012854">
    <property type="entry name" value="Cu_amine_oxidase-like_N"/>
</dbReference>
<evidence type="ECO:0008006" key="7">
    <source>
        <dbReference type="Google" id="ProtNLM"/>
    </source>
</evidence>
<dbReference type="EMBL" id="PVNS01000001">
    <property type="protein sequence ID" value="PRO66997.1"/>
    <property type="molecule type" value="Genomic_DNA"/>
</dbReference>
<dbReference type="RefSeq" id="WP_105957383.1">
    <property type="nucleotide sequence ID" value="NZ_PVNS01000001.1"/>
</dbReference>
<dbReference type="Proteomes" id="UP000243650">
    <property type="component" value="Unassembled WGS sequence"/>
</dbReference>
<sequence>MWSRWMKAGVLTAVLTAGIAQPLQAASPYEYYFNGEADHTVGDMLYMENNRLLVPLRAIFEDLGAEVTWVQETKEIMAVRGEDHVHMNVTADYAFINDEEYQLDQTPEVKEGRTYVPLRFVSEALGAEVRWDGEAGSVYVNNGPETEREVTQPEGENILSEQDLQLLDWMPAMPGESVDETLVSSEQLDSQYPFDWHVFTQENSSFYMIGHDDAEVEAVFAAATAENGGDGLTKADVRSALGTPERWIVKDDLYYNYAGDDTWDLFESNGYYITVFYDLWQQDRVGGVQVMKQETEDASPGFYGMVENEASLSESYERQLFLLTNMEREMNGLEPLTWNEEASVPAQEHSDDMAANDYFAHDNLNGESPFDRMRNHDILMKHAGENLARRQISPVHAHFNLLDSAGHRENMLDEKFETNGIGVSFDGSEPYFTQKFVTGYDLSE</sequence>
<dbReference type="InterPro" id="IPR036582">
    <property type="entry name" value="Mao_N_sf"/>
</dbReference>
<keyword evidence="1" id="KW-0732">Signal</keyword>
<feature type="signal peptide" evidence="1">
    <location>
        <begin position="1"/>
        <end position="25"/>
    </location>
</feature>
<dbReference type="Pfam" id="PF14504">
    <property type="entry name" value="CAP_assoc_N"/>
    <property type="match status" value="1"/>
</dbReference>